<dbReference type="Gene3D" id="2.40.10.10">
    <property type="entry name" value="Trypsin-like serine proteases"/>
    <property type="match status" value="2"/>
</dbReference>
<feature type="signal peptide" evidence="6">
    <location>
        <begin position="1"/>
        <end position="23"/>
    </location>
</feature>
<evidence type="ECO:0000259" key="7">
    <source>
        <dbReference type="PROSITE" id="PS50240"/>
    </source>
</evidence>
<dbReference type="GO" id="GO:0006508">
    <property type="term" value="P:proteolysis"/>
    <property type="evidence" value="ECO:0007669"/>
    <property type="project" value="UniProtKB-KW"/>
</dbReference>
<dbReference type="PANTHER" id="PTHR24276:SF91">
    <property type="entry name" value="AT26814P-RELATED"/>
    <property type="match status" value="1"/>
</dbReference>
<dbReference type="InterPro" id="IPR009003">
    <property type="entry name" value="Peptidase_S1_PA"/>
</dbReference>
<dbReference type="CDD" id="cd00190">
    <property type="entry name" value="Tryp_SPc"/>
    <property type="match status" value="1"/>
</dbReference>
<dbReference type="InterPro" id="IPR001314">
    <property type="entry name" value="Peptidase_S1A"/>
</dbReference>
<protein>
    <submittedName>
        <fullName evidence="8">Chymotrypsin-2</fullName>
    </submittedName>
</protein>
<keyword evidence="1" id="KW-0645">Protease</keyword>
<dbReference type="OrthoDB" id="10059102at2759"/>
<proteinExistence type="inferred from homology"/>
<keyword evidence="4" id="KW-1015">Disulfide bond</keyword>
<evidence type="ECO:0000256" key="4">
    <source>
        <dbReference type="ARBA" id="ARBA00023157"/>
    </source>
</evidence>
<dbReference type="EMBL" id="WJQU01000002">
    <property type="protein sequence ID" value="KAJ6641490.1"/>
    <property type="molecule type" value="Genomic_DNA"/>
</dbReference>
<keyword evidence="2" id="KW-0378">Hydrolase</keyword>
<evidence type="ECO:0000256" key="2">
    <source>
        <dbReference type="ARBA" id="ARBA00022801"/>
    </source>
</evidence>
<comment type="similarity">
    <text evidence="5">Belongs to the peptidase S1 family. CLIP subfamily.</text>
</comment>
<evidence type="ECO:0000313" key="9">
    <source>
        <dbReference type="Proteomes" id="UP001151699"/>
    </source>
</evidence>
<dbReference type="SUPFAM" id="SSF50494">
    <property type="entry name" value="Trypsin-like serine proteases"/>
    <property type="match status" value="1"/>
</dbReference>
<dbReference type="FunFam" id="2.40.10.10:FF:000068">
    <property type="entry name" value="transmembrane protease serine 2"/>
    <property type="match status" value="1"/>
</dbReference>
<keyword evidence="6" id="KW-0732">Signal</keyword>
<dbReference type="SMART" id="SM00020">
    <property type="entry name" value="Tryp_SPc"/>
    <property type="match status" value="1"/>
</dbReference>
<keyword evidence="3" id="KW-0720">Serine protease</keyword>
<dbReference type="InterPro" id="IPR001254">
    <property type="entry name" value="Trypsin_dom"/>
</dbReference>
<dbReference type="InterPro" id="IPR050430">
    <property type="entry name" value="Peptidase_S1"/>
</dbReference>
<organism evidence="8 9">
    <name type="scientific">Pseudolycoriella hygida</name>
    <dbReference type="NCBI Taxonomy" id="35572"/>
    <lineage>
        <taxon>Eukaryota</taxon>
        <taxon>Metazoa</taxon>
        <taxon>Ecdysozoa</taxon>
        <taxon>Arthropoda</taxon>
        <taxon>Hexapoda</taxon>
        <taxon>Insecta</taxon>
        <taxon>Pterygota</taxon>
        <taxon>Neoptera</taxon>
        <taxon>Endopterygota</taxon>
        <taxon>Diptera</taxon>
        <taxon>Nematocera</taxon>
        <taxon>Sciaroidea</taxon>
        <taxon>Sciaridae</taxon>
        <taxon>Pseudolycoriella</taxon>
    </lineage>
</organism>
<dbReference type="InterPro" id="IPR043504">
    <property type="entry name" value="Peptidase_S1_PA_chymotrypsin"/>
</dbReference>
<dbReference type="AlphaFoldDB" id="A0A9Q0S2X8"/>
<comment type="caution">
    <text evidence="8">The sequence shown here is derived from an EMBL/GenBank/DDBJ whole genome shotgun (WGS) entry which is preliminary data.</text>
</comment>
<name>A0A9Q0S2X8_9DIPT</name>
<keyword evidence="9" id="KW-1185">Reference proteome</keyword>
<gene>
    <name evidence="8" type="primary">CHYM2_1</name>
    <name evidence="8" type="ORF">Bhyg_06429</name>
</gene>
<evidence type="ECO:0000256" key="1">
    <source>
        <dbReference type="ARBA" id="ARBA00022670"/>
    </source>
</evidence>
<dbReference type="Pfam" id="PF00089">
    <property type="entry name" value="Trypsin"/>
    <property type="match status" value="1"/>
</dbReference>
<feature type="chain" id="PRO_5040275898" evidence="6">
    <location>
        <begin position="24"/>
        <end position="262"/>
    </location>
</feature>
<dbReference type="Proteomes" id="UP001151699">
    <property type="component" value="Chromosome B"/>
</dbReference>
<reference evidence="8" key="1">
    <citation type="submission" date="2022-07" db="EMBL/GenBank/DDBJ databases">
        <authorList>
            <person name="Trinca V."/>
            <person name="Uliana J.V.C."/>
            <person name="Torres T.T."/>
            <person name="Ward R.J."/>
            <person name="Monesi N."/>
        </authorList>
    </citation>
    <scope>NUCLEOTIDE SEQUENCE</scope>
    <source>
        <strain evidence="8">HSMRA1968</strain>
        <tissue evidence="8">Whole embryos</tissue>
    </source>
</reference>
<accession>A0A9Q0S2X8</accession>
<feature type="domain" description="Peptidase S1" evidence="7">
    <location>
        <begin position="36"/>
        <end position="262"/>
    </location>
</feature>
<sequence>MARILCPSILFVLLLATATPIHCESSDESPPIEELIWDGDDIPQQNLPPYMASLRSLTNVHFCGGAIVSTRHVLTAAQCTIGRSANAINVVVGTVLRSAAGIPHTGQLLFIHPRFDRKTLINDISIIQTNRLIEMTDIVQIATINPSLTVGRVSAQFSGWGRTSESIFDPDRLHTMNTTTITNAECINEQYPENVGRITDSKICTDNRSNQRGMCYGDEGGALMAGNEIIGIASFHSYCDLNVANIYERVAHHRLWISTIIV</sequence>
<dbReference type="PROSITE" id="PS50240">
    <property type="entry name" value="TRYPSIN_DOM"/>
    <property type="match status" value="1"/>
</dbReference>
<dbReference type="PRINTS" id="PR00722">
    <property type="entry name" value="CHYMOTRYPSIN"/>
</dbReference>
<evidence type="ECO:0000256" key="5">
    <source>
        <dbReference type="ARBA" id="ARBA00024195"/>
    </source>
</evidence>
<evidence type="ECO:0000313" key="8">
    <source>
        <dbReference type="EMBL" id="KAJ6641490.1"/>
    </source>
</evidence>
<dbReference type="PANTHER" id="PTHR24276">
    <property type="entry name" value="POLYSERASE-RELATED"/>
    <property type="match status" value="1"/>
</dbReference>
<evidence type="ECO:0000256" key="6">
    <source>
        <dbReference type="SAM" id="SignalP"/>
    </source>
</evidence>
<dbReference type="GO" id="GO:0004252">
    <property type="term" value="F:serine-type endopeptidase activity"/>
    <property type="evidence" value="ECO:0007669"/>
    <property type="project" value="InterPro"/>
</dbReference>
<evidence type="ECO:0000256" key="3">
    <source>
        <dbReference type="ARBA" id="ARBA00022825"/>
    </source>
</evidence>